<dbReference type="FunFam" id="1.20.1250.20:FF:000850">
    <property type="entry name" value="Uncharacterized protein"/>
    <property type="match status" value="1"/>
</dbReference>
<keyword evidence="3" id="KW-1133">Transmembrane helix</keyword>
<feature type="transmembrane region" description="Helical" evidence="3">
    <location>
        <begin position="259"/>
        <end position="281"/>
    </location>
</feature>
<feature type="transmembrane region" description="Helical" evidence="3">
    <location>
        <begin position="112"/>
        <end position="138"/>
    </location>
</feature>
<reference evidence="5" key="1">
    <citation type="journal article" date="2020" name="Nat. Ecol. Evol.">
        <title>Deeply conserved synteny resolves early events in vertebrate evolution.</title>
        <authorList>
            <person name="Simakov O."/>
            <person name="Marletaz F."/>
            <person name="Yue J.X."/>
            <person name="O'Connell B."/>
            <person name="Jenkins J."/>
            <person name="Brandt A."/>
            <person name="Calef R."/>
            <person name="Tung C.H."/>
            <person name="Huang T.K."/>
            <person name="Schmutz J."/>
            <person name="Satoh N."/>
            <person name="Yu J.K."/>
            <person name="Putnam N.H."/>
            <person name="Green R.E."/>
            <person name="Rokhsar D.S."/>
        </authorList>
    </citation>
    <scope>NUCLEOTIDE SEQUENCE [LARGE SCALE GENOMIC DNA]</scope>
    <source>
        <strain evidence="5">S238N-H82</strain>
    </source>
</reference>
<dbReference type="GO" id="GO:0008028">
    <property type="term" value="F:monocarboxylic acid transmembrane transporter activity"/>
    <property type="evidence" value="ECO:0000318"/>
    <property type="project" value="GO_Central"/>
</dbReference>
<comment type="subcellular location">
    <subcellularLocation>
        <location evidence="1">Membrane</location>
        <topology evidence="1">Multi-pass membrane protein</topology>
    </subcellularLocation>
</comment>
<reference evidence="6" key="2">
    <citation type="submission" date="2025-08" db="UniProtKB">
        <authorList>
            <consortium name="RefSeq"/>
        </authorList>
    </citation>
    <scope>IDENTIFICATION</scope>
    <source>
        <strain evidence="6">S238N-H82</strain>
        <tissue evidence="6">Testes</tissue>
    </source>
</reference>
<dbReference type="OrthoDB" id="6499973at2759"/>
<feature type="transmembrane region" description="Helical" evidence="3">
    <location>
        <begin position="293"/>
        <end position="316"/>
    </location>
</feature>
<proteinExistence type="predicted"/>
<dbReference type="CDD" id="cd17352">
    <property type="entry name" value="MFS_MCT_SLC16"/>
    <property type="match status" value="1"/>
</dbReference>
<feature type="transmembrane region" description="Helical" evidence="3">
    <location>
        <begin position="20"/>
        <end position="46"/>
    </location>
</feature>
<evidence type="ECO:0000256" key="1">
    <source>
        <dbReference type="ARBA" id="ARBA00004141"/>
    </source>
</evidence>
<dbReference type="PANTHER" id="PTHR11360">
    <property type="entry name" value="MONOCARBOXYLATE TRANSPORTER"/>
    <property type="match status" value="1"/>
</dbReference>
<dbReference type="PANTHER" id="PTHR11360:SF313">
    <property type="entry name" value="MONOCARBOXYLATE TRANSPORTER 13-LIKE ISOFORM X1"/>
    <property type="match status" value="1"/>
</dbReference>
<evidence type="ECO:0000313" key="5">
    <source>
        <dbReference type="Proteomes" id="UP000001554"/>
    </source>
</evidence>
<dbReference type="RefSeq" id="XP_035657458.1">
    <property type="nucleotide sequence ID" value="XM_035801565.1"/>
</dbReference>
<dbReference type="Pfam" id="PF07690">
    <property type="entry name" value="MFS_1"/>
    <property type="match status" value="1"/>
</dbReference>
<feature type="compositionally biased region" description="Basic and acidic residues" evidence="2">
    <location>
        <begin position="205"/>
        <end position="216"/>
    </location>
</feature>
<dbReference type="GO" id="GO:0016323">
    <property type="term" value="C:basolateral plasma membrane"/>
    <property type="evidence" value="ECO:0000318"/>
    <property type="project" value="GO_Central"/>
</dbReference>
<feature type="transmembrane region" description="Helical" evidence="3">
    <location>
        <begin position="171"/>
        <end position="194"/>
    </location>
</feature>
<dbReference type="InterPro" id="IPR020846">
    <property type="entry name" value="MFS_dom"/>
</dbReference>
<dbReference type="GeneID" id="118403093"/>
<feature type="transmembrane region" description="Helical" evidence="3">
    <location>
        <begin position="328"/>
        <end position="345"/>
    </location>
</feature>
<feature type="transmembrane region" description="Helical" evidence="3">
    <location>
        <begin position="385"/>
        <end position="404"/>
    </location>
</feature>
<evidence type="ECO:0000256" key="3">
    <source>
        <dbReference type="SAM" id="Phobius"/>
    </source>
</evidence>
<protein>
    <submittedName>
        <fullName evidence="6">Monocarboxylate transporter 13-like</fullName>
    </submittedName>
</protein>
<evidence type="ECO:0000313" key="6">
    <source>
        <dbReference type="RefSeq" id="XP_035657458.1"/>
    </source>
</evidence>
<name>A0A9J7KF98_BRAFL</name>
<dbReference type="SUPFAM" id="SSF103473">
    <property type="entry name" value="MFS general substrate transporter"/>
    <property type="match status" value="1"/>
</dbReference>
<dbReference type="FunFam" id="1.20.1250.20:FF:000406">
    <property type="entry name" value="Monocarboxylate transporter 2"/>
    <property type="match status" value="1"/>
</dbReference>
<dbReference type="GO" id="GO:0005886">
    <property type="term" value="C:plasma membrane"/>
    <property type="evidence" value="ECO:0000318"/>
    <property type="project" value="GO_Central"/>
</dbReference>
<organism evidence="5 6">
    <name type="scientific">Branchiostoma floridae</name>
    <name type="common">Florida lancelet</name>
    <name type="synonym">Amphioxus</name>
    <dbReference type="NCBI Taxonomy" id="7739"/>
    <lineage>
        <taxon>Eukaryota</taxon>
        <taxon>Metazoa</taxon>
        <taxon>Chordata</taxon>
        <taxon>Cephalochordata</taxon>
        <taxon>Leptocardii</taxon>
        <taxon>Amphioxiformes</taxon>
        <taxon>Branchiostomatidae</taxon>
        <taxon>Branchiostoma</taxon>
    </lineage>
</organism>
<feature type="transmembrane region" description="Helical" evidence="3">
    <location>
        <begin position="88"/>
        <end position="105"/>
    </location>
</feature>
<dbReference type="InterPro" id="IPR036259">
    <property type="entry name" value="MFS_trans_sf"/>
</dbReference>
<dbReference type="OMA" id="SAIMANM"/>
<dbReference type="KEGG" id="bfo:118403093"/>
<feature type="transmembrane region" description="Helical" evidence="3">
    <location>
        <begin position="416"/>
        <end position="435"/>
    </location>
</feature>
<evidence type="ECO:0000256" key="2">
    <source>
        <dbReference type="SAM" id="MobiDB-lite"/>
    </source>
</evidence>
<feature type="domain" description="Major facilitator superfamily (MFS) profile" evidence="4">
    <location>
        <begin position="18"/>
        <end position="440"/>
    </location>
</feature>
<dbReference type="PROSITE" id="PS50850">
    <property type="entry name" value="MFS"/>
    <property type="match status" value="1"/>
</dbReference>
<keyword evidence="5" id="KW-1185">Reference proteome</keyword>
<feature type="transmembrane region" description="Helical" evidence="3">
    <location>
        <begin position="58"/>
        <end position="82"/>
    </location>
</feature>
<dbReference type="InterPro" id="IPR050327">
    <property type="entry name" value="Proton-linked_MCT"/>
</dbReference>
<keyword evidence="3" id="KW-0472">Membrane</keyword>
<evidence type="ECO:0000259" key="4">
    <source>
        <dbReference type="PROSITE" id="PS50850"/>
    </source>
</evidence>
<dbReference type="Proteomes" id="UP000001554">
    <property type="component" value="Chromosome 2"/>
</dbReference>
<dbReference type="InterPro" id="IPR011701">
    <property type="entry name" value="MFS"/>
</dbReference>
<feature type="region of interest" description="Disordered" evidence="2">
    <location>
        <begin position="205"/>
        <end position="224"/>
    </location>
</feature>
<keyword evidence="3" id="KW-0812">Transmembrane</keyword>
<dbReference type="Gene3D" id="1.20.1250.20">
    <property type="entry name" value="MFS general substrate transporter like domains"/>
    <property type="match status" value="2"/>
</dbReference>
<feature type="transmembrane region" description="Helical" evidence="3">
    <location>
        <begin position="351"/>
        <end position="373"/>
    </location>
</feature>
<sequence length="472" mass="50461">MTSPTPQSSPQPPDGGWGWMVVVGAFIVSGCTAGIFRSLGVFFLTFSRQFQASSAETAWITSILMSVTYFLSPVGTALASTIGFRPTVMLGGVLSAAGYIISGFATRMFHLYLGIGCLTGLGYALTLSPAMAIVGQYFTKRRALANSLTLLGSSVTSMSFPPLFQYLMDDYGLKGALLIIGGIMLNMVVAGALIRPLEAYSDRKVENGPKTAEKPGKNGMTNSDTVLETNTTKKWSAATMDFLKTFWAQMDFKVMKIPAVALFLTSMFIVSFCLIVPPLYIVPRAKYLQIEDYTAASLLSVISIADMVSRLAVGAVPDNSRFGRLDQFGLSLCLLGISNLLSPLAKTYPALVAYAIAHGVFYGAFIPISLTCLAELVGPKRLPSAIGILMSVQGFASLSGPPFAGWLFDETKSYDATFLQAGAGFLLAGLLPFLLRLRKKRPTDTSGSLTDMGDTEKAETGILLVPARETSV</sequence>
<accession>A0A9J7KF98</accession>
<gene>
    <name evidence="6" type="primary">LOC118403093</name>
</gene>
<dbReference type="AlphaFoldDB" id="A0A9J7KF98"/>